<dbReference type="Proteomes" id="UP000050515">
    <property type="component" value="Unassembled WGS sequence"/>
</dbReference>
<accession>A0A0Q0RNH0</accession>
<dbReference type="EMBL" id="LKBG01000279">
    <property type="protein sequence ID" value="KQB33747.1"/>
    <property type="molecule type" value="Genomic_DNA"/>
</dbReference>
<comment type="caution">
    <text evidence="2">The sequence shown here is derived from an EMBL/GenBank/DDBJ whole genome shotgun (WGS) entry which is preliminary data.</text>
</comment>
<dbReference type="GeneID" id="84221350"/>
<keyword evidence="3" id="KW-1185">Reference proteome</keyword>
<sequence length="103" mass="12132">MIIATVSFRDGRLVESDPSDEISVLDIKRSLAYAFLYDYTVNVYSNNLIYRDVKVIAIKFNENGNLFFTGVFSHEKRVIKKSFSWREINYIDININKEPESYY</sequence>
<evidence type="ECO:0000313" key="3">
    <source>
        <dbReference type="Proteomes" id="UP000050320"/>
    </source>
</evidence>
<evidence type="ECO:0000313" key="2">
    <source>
        <dbReference type="EMBL" id="KQB33747.1"/>
    </source>
</evidence>
<dbReference type="RefSeq" id="WP_048102461.1">
    <property type="nucleotide sequence ID" value="NZ_JBBYJF010000018.1"/>
</dbReference>
<dbReference type="OrthoDB" id="57242at2157"/>
<proteinExistence type="predicted"/>
<protein>
    <submittedName>
        <fullName evidence="2">Uncharacterized protein</fullName>
    </submittedName>
</protein>
<reference evidence="1 4" key="1">
    <citation type="submission" date="2015-09" db="EMBL/GenBank/DDBJ databases">
        <title>Draft genome sequence of Acidiplasma aeolicum DSM 18409.</title>
        <authorList>
            <person name="Hemp J."/>
        </authorList>
    </citation>
    <scope>NUCLEOTIDE SEQUENCE [LARGE SCALE GENOMIC DNA]</scope>
    <source>
        <strain evidence="1 4">V</strain>
    </source>
</reference>
<name>A0A0Q0RNH0_9ARCH</name>
<dbReference type="EMBL" id="LJCQ01000360">
    <property type="protein sequence ID" value="KPV45872.1"/>
    <property type="molecule type" value="Genomic_DNA"/>
</dbReference>
<evidence type="ECO:0000313" key="4">
    <source>
        <dbReference type="Proteomes" id="UP000050515"/>
    </source>
</evidence>
<dbReference type="Proteomes" id="UP000050320">
    <property type="component" value="Unassembled WGS sequence"/>
</dbReference>
<reference evidence="2 3" key="2">
    <citation type="submission" date="2015-09" db="EMBL/GenBank/DDBJ databases">
        <title>Heavy metals and arsenic resistance mechanisms in polyextremophilic archaea of the family Ferroplasmaceae.</title>
        <authorList>
            <person name="Bulaev A.G."/>
            <person name="Kanygina A.V."/>
        </authorList>
    </citation>
    <scope>NUCLEOTIDE SEQUENCE [LARGE SCALE GENOMIC DNA]</scope>
    <source>
        <strain evidence="2 3">VT</strain>
    </source>
</reference>
<dbReference type="PATRIC" id="fig|507754.4.peg.969"/>
<dbReference type="AlphaFoldDB" id="A0A0Q0RNH0"/>
<gene>
    <name evidence="2" type="ORF">AOG54_06575</name>
    <name evidence="1" type="ORF">SE19_07995</name>
</gene>
<evidence type="ECO:0000313" key="1">
    <source>
        <dbReference type="EMBL" id="KPV45872.1"/>
    </source>
</evidence>
<organism evidence="2 3">
    <name type="scientific">Acidiplasma aeolicum</name>
    <dbReference type="NCBI Taxonomy" id="507754"/>
    <lineage>
        <taxon>Archaea</taxon>
        <taxon>Methanobacteriati</taxon>
        <taxon>Thermoplasmatota</taxon>
        <taxon>Thermoplasmata</taxon>
        <taxon>Thermoplasmatales</taxon>
        <taxon>Ferroplasmaceae</taxon>
        <taxon>Acidiplasma</taxon>
    </lineage>
</organism>